<dbReference type="STRING" id="1869.MB27_24630"/>
<accession>A0A0A6X4S8</accession>
<comment type="caution">
    <text evidence="1">The sequence shown here is derived from an EMBL/GenBank/DDBJ whole genome shotgun (WGS) entry which is preliminary data.</text>
</comment>
<dbReference type="Proteomes" id="UP000054537">
    <property type="component" value="Unassembled WGS sequence"/>
</dbReference>
<evidence type="ECO:0000313" key="2">
    <source>
        <dbReference type="Proteomes" id="UP000054537"/>
    </source>
</evidence>
<organism evidence="1 2">
    <name type="scientific">Actinoplanes utahensis</name>
    <dbReference type="NCBI Taxonomy" id="1869"/>
    <lineage>
        <taxon>Bacteria</taxon>
        <taxon>Bacillati</taxon>
        <taxon>Actinomycetota</taxon>
        <taxon>Actinomycetes</taxon>
        <taxon>Micromonosporales</taxon>
        <taxon>Micromonosporaceae</taxon>
        <taxon>Actinoplanes</taxon>
    </lineage>
</organism>
<gene>
    <name evidence="1" type="ORF">MB27_24630</name>
</gene>
<keyword evidence="2" id="KW-1185">Reference proteome</keyword>
<proteinExistence type="predicted"/>
<reference evidence="1 2" key="1">
    <citation type="submission" date="2014-10" db="EMBL/GenBank/DDBJ databases">
        <title>Draft genome sequence of Actinoplanes utahensis NRRL 12052.</title>
        <authorList>
            <person name="Velasco-Bucheli B."/>
            <person name="del Cerro C."/>
            <person name="Hormigo D."/>
            <person name="Garcia J.L."/>
            <person name="Acebal C."/>
            <person name="Arroyo M."/>
            <person name="de la Mata I."/>
        </authorList>
    </citation>
    <scope>NUCLEOTIDE SEQUENCE [LARGE SCALE GENOMIC DNA]</scope>
    <source>
        <strain evidence="1 2">NRRL 12052</strain>
    </source>
</reference>
<sequence>MIIVVLPRSVPITVDTLLASALAEQRPADRVHAIADLVPHLGAGQRDRIRNLAVELPDEHLQQILIEALLPYLDIGHLAAIFQPGLLSDLDTGHLAALSRSGPLIVLAPRLSRRQQEDLIEGLLAEVEAGRRDAGSLTTLRPLLSTGQASRIGRLLLAGDDPERAVQDLRIWAPVLPAEIRSAALALARTVHSDDWTLARLLENDWIPHLSPDEARRLLPMAAALNSDARAEVLPALTAVLPEVAPAAVEALRHGRGTGRGIVTLARALAPADRGELLRILLPPPVKVLVGEMLRPLVPLLDEDQVEWVLRVCETSPYPDTWLDAAALCLPYLSGPRRADVQDRVVERMTGILSIRSLPRFTGPLRDEQYDGVSEPRRLLPTEDLLREDQYRALIPYAFALPFGDAVGLVTLAHELDRGHRDAALGIVDRLEPPSQRTILVRALAPFLDDDQIEIAATLPALADAEPDELVPVFTALAVSAVDDALHARLTATAMKIIETVYDGYRHGCMMVDVAAVCRTEPARQHALHAATRPFPELTPTQRLIIRRRIAALLTGNLVAASDR</sequence>
<dbReference type="EMBL" id="JRTT01000031">
    <property type="protein sequence ID" value="KHD75112.1"/>
    <property type="molecule type" value="Genomic_DNA"/>
</dbReference>
<name>A0A0A6X4S8_ACTUT</name>
<protein>
    <submittedName>
        <fullName evidence="1">Uncharacterized protein</fullName>
    </submittedName>
</protein>
<dbReference type="RefSeq" id="WP_043528077.1">
    <property type="nucleotide sequence ID" value="NZ_BAABKU010000028.1"/>
</dbReference>
<evidence type="ECO:0000313" key="1">
    <source>
        <dbReference type="EMBL" id="KHD75112.1"/>
    </source>
</evidence>
<dbReference type="AlphaFoldDB" id="A0A0A6X4S8"/>